<sequence>MFPSNLQTPLFYILLLLNILTLTVTALPTTHQISPRSIPPQNIHCTKNLDNHTPEFLTAPGYHHLIRSPLTSLILSTNTPFTSASPVRRAGNNNAVLYAYQTDAEGKQWDAVFVCAAKDVMIEVGKLMEMDTALEGHCWSRATGFVLGEGFLYGRLHVSMGWEEFGGMFERGEWCKALGL</sequence>
<protein>
    <submittedName>
        <fullName evidence="2">Uncharacterized protein</fullName>
    </submittedName>
</protein>
<organism evidence="2 3">
    <name type="scientific">Ascobolus immersus RN42</name>
    <dbReference type="NCBI Taxonomy" id="1160509"/>
    <lineage>
        <taxon>Eukaryota</taxon>
        <taxon>Fungi</taxon>
        <taxon>Dikarya</taxon>
        <taxon>Ascomycota</taxon>
        <taxon>Pezizomycotina</taxon>
        <taxon>Pezizomycetes</taxon>
        <taxon>Pezizales</taxon>
        <taxon>Ascobolaceae</taxon>
        <taxon>Ascobolus</taxon>
    </lineage>
</organism>
<gene>
    <name evidence="2" type="ORF">BJ508DRAFT_415645</name>
</gene>
<keyword evidence="1" id="KW-0732">Signal</keyword>
<dbReference type="AlphaFoldDB" id="A0A3N4I1G1"/>
<evidence type="ECO:0000313" key="2">
    <source>
        <dbReference type="EMBL" id="RPA79819.1"/>
    </source>
</evidence>
<proteinExistence type="predicted"/>
<feature type="chain" id="PRO_5018188941" evidence="1">
    <location>
        <begin position="27"/>
        <end position="180"/>
    </location>
</feature>
<evidence type="ECO:0000256" key="1">
    <source>
        <dbReference type="SAM" id="SignalP"/>
    </source>
</evidence>
<evidence type="ECO:0000313" key="3">
    <source>
        <dbReference type="Proteomes" id="UP000275078"/>
    </source>
</evidence>
<keyword evidence="3" id="KW-1185">Reference proteome</keyword>
<dbReference type="EMBL" id="ML119694">
    <property type="protein sequence ID" value="RPA79819.1"/>
    <property type="molecule type" value="Genomic_DNA"/>
</dbReference>
<name>A0A3N4I1G1_ASCIM</name>
<accession>A0A3N4I1G1</accession>
<reference evidence="2 3" key="1">
    <citation type="journal article" date="2018" name="Nat. Ecol. Evol.">
        <title>Pezizomycetes genomes reveal the molecular basis of ectomycorrhizal truffle lifestyle.</title>
        <authorList>
            <person name="Murat C."/>
            <person name="Payen T."/>
            <person name="Noel B."/>
            <person name="Kuo A."/>
            <person name="Morin E."/>
            <person name="Chen J."/>
            <person name="Kohler A."/>
            <person name="Krizsan K."/>
            <person name="Balestrini R."/>
            <person name="Da Silva C."/>
            <person name="Montanini B."/>
            <person name="Hainaut M."/>
            <person name="Levati E."/>
            <person name="Barry K.W."/>
            <person name="Belfiori B."/>
            <person name="Cichocki N."/>
            <person name="Clum A."/>
            <person name="Dockter R.B."/>
            <person name="Fauchery L."/>
            <person name="Guy J."/>
            <person name="Iotti M."/>
            <person name="Le Tacon F."/>
            <person name="Lindquist E.A."/>
            <person name="Lipzen A."/>
            <person name="Malagnac F."/>
            <person name="Mello A."/>
            <person name="Molinier V."/>
            <person name="Miyauchi S."/>
            <person name="Poulain J."/>
            <person name="Riccioni C."/>
            <person name="Rubini A."/>
            <person name="Sitrit Y."/>
            <person name="Splivallo R."/>
            <person name="Traeger S."/>
            <person name="Wang M."/>
            <person name="Zifcakova L."/>
            <person name="Wipf D."/>
            <person name="Zambonelli A."/>
            <person name="Paolocci F."/>
            <person name="Nowrousian M."/>
            <person name="Ottonello S."/>
            <person name="Baldrian P."/>
            <person name="Spatafora J.W."/>
            <person name="Henrissat B."/>
            <person name="Nagy L.G."/>
            <person name="Aury J.M."/>
            <person name="Wincker P."/>
            <person name="Grigoriev I.V."/>
            <person name="Bonfante P."/>
            <person name="Martin F.M."/>
        </authorList>
    </citation>
    <scope>NUCLEOTIDE SEQUENCE [LARGE SCALE GENOMIC DNA]</scope>
    <source>
        <strain evidence="2 3">RN42</strain>
    </source>
</reference>
<feature type="signal peptide" evidence="1">
    <location>
        <begin position="1"/>
        <end position="26"/>
    </location>
</feature>
<dbReference type="Proteomes" id="UP000275078">
    <property type="component" value="Unassembled WGS sequence"/>
</dbReference>